<evidence type="ECO:0000256" key="2">
    <source>
        <dbReference type="ARBA" id="ARBA00006275"/>
    </source>
</evidence>
<sequence length="481" mass="53288">MTKKYILLSVIVVIAAAFSSCKKLLEVKPQSQITDQVYFKSEGDFLPYVTGTYTSIRAFANSITYGTERSEELINGTNSRLTTVWSQILSPTVGALNYNGQYKAIGNCNLLLSKIEPFPFSNAATKNRLKAETLCQRAYTYFYLVRIIGDTPLMLETITDDNVPLLPRAKATEVMKQVFADLDQAIALFPEKTYVSKYRFSYGAALALKAEAKLWSAKVLAGGTADFNDAITAAAAVEATGVSLLNNFKDVTTTRANAEVIMSAYYNRDENGANYGLNALPFLTAISNASNLDSIAYALTSVNGQGGYQISKESRTLFSGLTNDKRVPNTFIIERQGTVQKSAWITKMPGTKYADDRVSDNDVIMFRLADIYMIEAEAYAALDNTAQAIVYLNKVRNRAGNGGYTGATDKATVERAIFDERGREFFFENKRWYDIVRFHFGSTINAYTYVPNLKNKTVPLFWPLSTTVLAANPNLVQTQGY</sequence>
<evidence type="ECO:0000256" key="5">
    <source>
        <dbReference type="ARBA" id="ARBA00023237"/>
    </source>
</evidence>
<dbReference type="AlphaFoldDB" id="A0A0T5VJF1"/>
<dbReference type="RefSeq" id="WP_057934301.1">
    <property type="nucleotide sequence ID" value="NZ_LMZQ01000027.1"/>
</dbReference>
<comment type="subcellular location">
    <subcellularLocation>
        <location evidence="1">Cell outer membrane</location>
    </subcellularLocation>
</comment>
<keyword evidence="9" id="KW-1185">Reference proteome</keyword>
<keyword evidence="3" id="KW-0732">Signal</keyword>
<evidence type="ECO:0000313" key="8">
    <source>
        <dbReference type="EMBL" id="KRT13979.1"/>
    </source>
</evidence>
<evidence type="ECO:0000256" key="4">
    <source>
        <dbReference type="ARBA" id="ARBA00023136"/>
    </source>
</evidence>
<dbReference type="Gene3D" id="1.25.40.390">
    <property type="match status" value="1"/>
</dbReference>
<dbReference type="Pfam" id="PF14322">
    <property type="entry name" value="SusD-like_3"/>
    <property type="match status" value="1"/>
</dbReference>
<dbReference type="OrthoDB" id="5694214at2"/>
<dbReference type="STRING" id="687842.ASU31_21420"/>
<evidence type="ECO:0000256" key="1">
    <source>
        <dbReference type="ARBA" id="ARBA00004442"/>
    </source>
</evidence>
<name>A0A0T5VJF1_9SPHI</name>
<reference evidence="8 9" key="1">
    <citation type="submission" date="2015-11" db="EMBL/GenBank/DDBJ databases">
        <title>Sequence of Pedobacter ginsenosidimutans.</title>
        <authorList>
            <person name="Carson E."/>
            <person name="Keyser V."/>
            <person name="Newman J."/>
            <person name="Miller J."/>
        </authorList>
    </citation>
    <scope>NUCLEOTIDE SEQUENCE [LARGE SCALE GENOMIC DNA]</scope>
    <source>
        <strain evidence="8 9">KACC 14530</strain>
    </source>
</reference>
<keyword evidence="5" id="KW-0998">Cell outer membrane</keyword>
<dbReference type="Proteomes" id="UP000051950">
    <property type="component" value="Unassembled WGS sequence"/>
</dbReference>
<organism evidence="8 9">
    <name type="scientific">Pedobacter ginsenosidimutans</name>
    <dbReference type="NCBI Taxonomy" id="687842"/>
    <lineage>
        <taxon>Bacteria</taxon>
        <taxon>Pseudomonadati</taxon>
        <taxon>Bacteroidota</taxon>
        <taxon>Sphingobacteriia</taxon>
        <taxon>Sphingobacteriales</taxon>
        <taxon>Sphingobacteriaceae</taxon>
        <taxon>Pedobacter</taxon>
    </lineage>
</organism>
<accession>A0A0T5VJF1</accession>
<dbReference type="EMBL" id="LMZQ01000027">
    <property type="protein sequence ID" value="KRT13979.1"/>
    <property type="molecule type" value="Genomic_DNA"/>
</dbReference>
<dbReference type="PROSITE" id="PS51257">
    <property type="entry name" value="PROKAR_LIPOPROTEIN"/>
    <property type="match status" value="1"/>
</dbReference>
<comment type="caution">
    <text evidence="8">The sequence shown here is derived from an EMBL/GenBank/DDBJ whole genome shotgun (WGS) entry which is preliminary data.</text>
</comment>
<dbReference type="InterPro" id="IPR033985">
    <property type="entry name" value="SusD-like_N"/>
</dbReference>
<evidence type="ECO:0000256" key="3">
    <source>
        <dbReference type="ARBA" id="ARBA00022729"/>
    </source>
</evidence>
<proteinExistence type="inferred from homology"/>
<dbReference type="SUPFAM" id="SSF48452">
    <property type="entry name" value="TPR-like"/>
    <property type="match status" value="1"/>
</dbReference>
<evidence type="ECO:0000259" key="7">
    <source>
        <dbReference type="Pfam" id="PF14322"/>
    </source>
</evidence>
<feature type="domain" description="SusD-like N-terminal" evidence="7">
    <location>
        <begin position="25"/>
        <end position="210"/>
    </location>
</feature>
<dbReference type="InterPro" id="IPR012944">
    <property type="entry name" value="SusD_RagB_dom"/>
</dbReference>
<dbReference type="Pfam" id="PF07980">
    <property type="entry name" value="SusD_RagB"/>
    <property type="match status" value="1"/>
</dbReference>
<feature type="domain" description="RagB/SusD" evidence="6">
    <location>
        <begin position="349"/>
        <end position="481"/>
    </location>
</feature>
<evidence type="ECO:0000313" key="9">
    <source>
        <dbReference type="Proteomes" id="UP000051950"/>
    </source>
</evidence>
<dbReference type="CDD" id="cd08977">
    <property type="entry name" value="SusD"/>
    <property type="match status" value="1"/>
</dbReference>
<protein>
    <submittedName>
        <fullName evidence="8">Carbohydrate-binding protein SusD</fullName>
    </submittedName>
</protein>
<keyword evidence="4" id="KW-0472">Membrane</keyword>
<dbReference type="GO" id="GO:0009279">
    <property type="term" value="C:cell outer membrane"/>
    <property type="evidence" value="ECO:0007669"/>
    <property type="project" value="UniProtKB-SubCell"/>
</dbReference>
<comment type="similarity">
    <text evidence="2">Belongs to the SusD family.</text>
</comment>
<gene>
    <name evidence="8" type="ORF">ASU31_21420</name>
</gene>
<evidence type="ECO:0000259" key="6">
    <source>
        <dbReference type="Pfam" id="PF07980"/>
    </source>
</evidence>
<dbReference type="InterPro" id="IPR011990">
    <property type="entry name" value="TPR-like_helical_dom_sf"/>
</dbReference>